<dbReference type="Gene3D" id="2.130.10.30">
    <property type="entry name" value="Regulator of chromosome condensation 1/beta-lactamase-inhibitor protein II"/>
    <property type="match status" value="1"/>
</dbReference>
<dbReference type="AlphaFoldDB" id="A0A8C9B4T2"/>
<dbReference type="Ensembl" id="ENSPSNT00000002423.1">
    <property type="protein sequence ID" value="ENSPSNP00000002082.1"/>
    <property type="gene ID" value="ENSPSNG00000001627.1"/>
</dbReference>
<keyword evidence="3" id="KW-1185">Reference proteome</keyword>
<accession>A0A8C9B4T2</accession>
<name>A0A8C9B4T2_PHOSS</name>
<evidence type="ECO:0000313" key="3">
    <source>
        <dbReference type="Proteomes" id="UP000694554"/>
    </source>
</evidence>
<evidence type="ECO:0000256" key="1">
    <source>
        <dbReference type="PROSITE-ProRule" id="PRU00235"/>
    </source>
</evidence>
<organism evidence="2 3">
    <name type="scientific">Phocoena sinus</name>
    <name type="common">Vaquita</name>
    <dbReference type="NCBI Taxonomy" id="42100"/>
    <lineage>
        <taxon>Eukaryota</taxon>
        <taxon>Metazoa</taxon>
        <taxon>Chordata</taxon>
        <taxon>Craniata</taxon>
        <taxon>Vertebrata</taxon>
        <taxon>Euteleostomi</taxon>
        <taxon>Mammalia</taxon>
        <taxon>Eutheria</taxon>
        <taxon>Laurasiatheria</taxon>
        <taxon>Artiodactyla</taxon>
        <taxon>Whippomorpha</taxon>
        <taxon>Cetacea</taxon>
        <taxon>Odontoceti</taxon>
        <taxon>Phocoenidae</taxon>
        <taxon>Phocoena</taxon>
    </lineage>
</organism>
<dbReference type="InterPro" id="IPR000408">
    <property type="entry name" value="Reg_chr_condens"/>
</dbReference>
<dbReference type="InterPro" id="IPR009091">
    <property type="entry name" value="RCC1/BLIP-II"/>
</dbReference>
<dbReference type="Proteomes" id="UP000694554">
    <property type="component" value="Chromosome 5"/>
</dbReference>
<dbReference type="PANTHER" id="PTHR46849">
    <property type="entry name" value="RCC1 DOMAIN-CONTAINING PROTEIN 1"/>
    <property type="match status" value="1"/>
</dbReference>
<dbReference type="Pfam" id="PF00415">
    <property type="entry name" value="RCC1"/>
    <property type="match status" value="2"/>
</dbReference>
<sequence>MYCSHSSGLESQRNGGGVIPSSLLYLAGTNSGIGDSTRCTVSCGKEHSPAGCHKGRVFAWGSDGQLGVGRIFDSVPTPQIVEHLSGVPLVQISAGEAHSMALSMSGNIYSWGRNDCGQLGLDIHYICTHTHENTTIRITGLPLQSRWQYF</sequence>
<dbReference type="GeneTree" id="ENSGT00940000162703"/>
<dbReference type="PRINTS" id="PR00633">
    <property type="entry name" value="RCCNDNSATION"/>
</dbReference>
<dbReference type="PANTHER" id="PTHR46849:SF1">
    <property type="entry name" value="RCC1 DOMAIN-CONTAINING PROTEIN 1"/>
    <property type="match status" value="1"/>
</dbReference>
<reference evidence="2" key="1">
    <citation type="submission" date="2019-08" db="EMBL/GenBank/DDBJ databases">
        <title>Phocoena sinus (Vaquita) genome, mPhoSin1, primary haplotype.</title>
        <authorList>
            <person name="Morin P."/>
            <person name="Mountcastle J."/>
            <person name="Fungtammasan C."/>
            <person name="Rhie A."/>
            <person name="Rojas-Bracho L."/>
            <person name="Smith C.R."/>
            <person name="Taylor B.L."/>
            <person name="Gulland F.M.D."/>
            <person name="Musser W."/>
            <person name="Houck M."/>
            <person name="Haase B."/>
            <person name="Paez S."/>
            <person name="Howe K."/>
            <person name="Torrance J."/>
            <person name="Formenti G."/>
            <person name="Phillippy A."/>
            <person name="Ryder O."/>
            <person name="Jarvis E.D."/>
            <person name="Fedrigo O."/>
        </authorList>
    </citation>
    <scope>NUCLEOTIDE SEQUENCE [LARGE SCALE GENOMIC DNA]</scope>
</reference>
<feature type="repeat" description="RCC1" evidence="1">
    <location>
        <begin position="55"/>
        <end position="105"/>
    </location>
</feature>
<reference evidence="2" key="3">
    <citation type="submission" date="2025-09" db="UniProtKB">
        <authorList>
            <consortium name="Ensembl"/>
        </authorList>
    </citation>
    <scope>IDENTIFICATION</scope>
</reference>
<protein>
    <submittedName>
        <fullName evidence="2">Uncharacterized protein</fullName>
    </submittedName>
</protein>
<dbReference type="InterPro" id="IPR052830">
    <property type="entry name" value="RCC1_domain-containing"/>
</dbReference>
<proteinExistence type="predicted"/>
<evidence type="ECO:0000313" key="2">
    <source>
        <dbReference type="Ensembl" id="ENSPSNP00000002082.1"/>
    </source>
</evidence>
<dbReference type="SUPFAM" id="SSF50985">
    <property type="entry name" value="RCC1/BLIP-II"/>
    <property type="match status" value="1"/>
</dbReference>
<dbReference type="PROSITE" id="PS50012">
    <property type="entry name" value="RCC1_3"/>
    <property type="match status" value="1"/>
</dbReference>
<reference evidence="2" key="2">
    <citation type="submission" date="2025-08" db="UniProtKB">
        <authorList>
            <consortium name="Ensembl"/>
        </authorList>
    </citation>
    <scope>IDENTIFICATION</scope>
</reference>